<accession>A0A7J0DF85</accession>
<dbReference type="PANTHER" id="PTHR33240">
    <property type="entry name" value="OS08G0508500 PROTEIN"/>
    <property type="match status" value="1"/>
</dbReference>
<keyword evidence="2" id="KW-1185">Reference proteome</keyword>
<sequence>MFISAFNKMNIGRDKLHPFHIPLVRFGGNTMHPVRWLKLPVTLGTKPHQTTVWQDFIVVDCPLPSNAILGHPTLGGIKVITSTYHLIMKFPISIGVGEQLQIDDAEMEALRDEVEEITITALKEIENKKPLEEVTPNSIHPNYPGCHVMIGTELTEELRSALVEFLKKNYGVFEWSQGDVPGINPQVTIHKLFTDLDHSPIRQKRRKLSNDLTPREDFSNGLLSLVNFISATAACFPDMYVSKRRNL</sequence>
<dbReference type="EMBL" id="BJWL01000201">
    <property type="protein sequence ID" value="GFS34032.1"/>
    <property type="molecule type" value="Genomic_DNA"/>
</dbReference>
<evidence type="ECO:0000313" key="1">
    <source>
        <dbReference type="EMBL" id="GFS34032.1"/>
    </source>
</evidence>
<dbReference type="Proteomes" id="UP000585474">
    <property type="component" value="Unassembled WGS sequence"/>
</dbReference>
<organism evidence="1 2">
    <name type="scientific">Actinidia rufa</name>
    <dbReference type="NCBI Taxonomy" id="165716"/>
    <lineage>
        <taxon>Eukaryota</taxon>
        <taxon>Viridiplantae</taxon>
        <taxon>Streptophyta</taxon>
        <taxon>Embryophyta</taxon>
        <taxon>Tracheophyta</taxon>
        <taxon>Spermatophyta</taxon>
        <taxon>Magnoliopsida</taxon>
        <taxon>eudicotyledons</taxon>
        <taxon>Gunneridae</taxon>
        <taxon>Pentapetalae</taxon>
        <taxon>asterids</taxon>
        <taxon>Ericales</taxon>
        <taxon>Actinidiaceae</taxon>
        <taxon>Actinidia</taxon>
    </lineage>
</organism>
<name>A0A7J0DF85_9ERIC</name>
<dbReference type="PANTHER" id="PTHR33240:SF8">
    <property type="entry name" value="OS03G0439900 PROTEIN"/>
    <property type="match status" value="1"/>
</dbReference>
<dbReference type="AlphaFoldDB" id="A0A7J0DF85"/>
<reference evidence="2" key="1">
    <citation type="submission" date="2019-07" db="EMBL/GenBank/DDBJ databases">
        <title>De Novo Assembly of kiwifruit Actinidia rufa.</title>
        <authorList>
            <person name="Sugita-Konishi S."/>
            <person name="Sato K."/>
            <person name="Mori E."/>
            <person name="Abe Y."/>
            <person name="Kisaki G."/>
            <person name="Hamano K."/>
            <person name="Suezawa K."/>
            <person name="Otani M."/>
            <person name="Fukuda T."/>
            <person name="Manabe T."/>
            <person name="Gomi K."/>
            <person name="Tabuchi M."/>
            <person name="Akimitsu K."/>
            <person name="Kataoka I."/>
        </authorList>
    </citation>
    <scope>NUCLEOTIDE SEQUENCE [LARGE SCALE GENOMIC DNA]</scope>
    <source>
        <strain evidence="2">cv. Fuchu</strain>
    </source>
</reference>
<evidence type="ECO:0000313" key="2">
    <source>
        <dbReference type="Proteomes" id="UP000585474"/>
    </source>
</evidence>
<gene>
    <name evidence="1" type="ORF">Acr_00g0031860</name>
</gene>
<protein>
    <submittedName>
        <fullName evidence="1">Uncharacterized protein</fullName>
    </submittedName>
</protein>
<dbReference type="OrthoDB" id="2919534at2759"/>
<comment type="caution">
    <text evidence="1">The sequence shown here is derived from an EMBL/GenBank/DDBJ whole genome shotgun (WGS) entry which is preliminary data.</text>
</comment>
<proteinExistence type="predicted"/>